<dbReference type="Proteomes" id="UP000252100">
    <property type="component" value="Chromosome"/>
</dbReference>
<feature type="domain" description="AMP-dependent synthetase/ligase" evidence="2">
    <location>
        <begin position="29"/>
        <end position="392"/>
    </location>
</feature>
<dbReference type="PANTHER" id="PTHR24096">
    <property type="entry name" value="LONG-CHAIN-FATTY-ACID--COA LIGASE"/>
    <property type="match status" value="1"/>
</dbReference>
<evidence type="ECO:0000259" key="2">
    <source>
        <dbReference type="Pfam" id="PF00501"/>
    </source>
</evidence>
<keyword evidence="5" id="KW-1185">Reference proteome</keyword>
<dbReference type="InterPro" id="IPR020845">
    <property type="entry name" value="AMP-binding_CS"/>
</dbReference>
<dbReference type="OrthoDB" id="9803968at2"/>
<dbReference type="KEGG" id="rue:DT065_03370"/>
<feature type="domain" description="AMP-binding enzyme C-terminal" evidence="3">
    <location>
        <begin position="442"/>
        <end position="517"/>
    </location>
</feature>
<dbReference type="InterPro" id="IPR045851">
    <property type="entry name" value="AMP-bd_C_sf"/>
</dbReference>
<dbReference type="InterPro" id="IPR042099">
    <property type="entry name" value="ANL_N_sf"/>
</dbReference>
<sequence length="537" mass="59893">MERIWLDHYPEHVPADIDVPNLSLYDFLERTTADYGSVLAVIDGNFTYTYDELKEEVDRFAMALHNLGLQKGDRVALMLPNCVEYIISHFAVQRLGGIAVQVNPMYQESELSHIFAKTEPLVVIGESKQKEKLTAAASVKFPIFIDRESAGENDDQFHDLIDRVQSAEQIPKAVIEPKKDPALIQFTGGTTGSPKGAVLTHYNLVANVLQTFAFTANTLQRPGEVFMGAAPFYHVMAMSSVINQGVFAAATIICMRKWTVEDAVDMVERYRPTYFPAVPTMYIGLLGYAEKHPIALDSIKIMTSGSAPLPVEVLHKVEQMTSGVISEGYGLSETSPTTHRNPFRGKRKSGSIGLPLPGTDCEIVDLDTKEPVAIGQEGELWIKGPQVMLGYWDEQEETDAQLQNGWFATGDIAEVDEEGYFYIVGRKKEMVIGSGFNIYPSEVEEIMYGHPSIRELVVYGVPDPYRGETLKASVVCKEGESLTSEALTAWCKKRMASYKVPKIIDFRTSLPKTSVGKILRRQLVKETMDHMEKERSQ</sequence>
<name>A0A345BW20_9BACI</name>
<dbReference type="PROSITE" id="PS00455">
    <property type="entry name" value="AMP_BINDING"/>
    <property type="match status" value="1"/>
</dbReference>
<accession>A0A345BW20</accession>
<dbReference type="Gene3D" id="3.40.50.12780">
    <property type="entry name" value="N-terminal domain of ligase-like"/>
    <property type="match status" value="1"/>
</dbReference>
<dbReference type="SUPFAM" id="SSF56801">
    <property type="entry name" value="Acetyl-CoA synthetase-like"/>
    <property type="match status" value="1"/>
</dbReference>
<dbReference type="Pfam" id="PF00501">
    <property type="entry name" value="AMP-binding"/>
    <property type="match status" value="1"/>
</dbReference>
<organism evidence="4 5">
    <name type="scientific">Salicibibacter kimchii</name>
    <dbReference type="NCBI Taxonomy" id="2099786"/>
    <lineage>
        <taxon>Bacteria</taxon>
        <taxon>Bacillati</taxon>
        <taxon>Bacillota</taxon>
        <taxon>Bacilli</taxon>
        <taxon>Bacillales</taxon>
        <taxon>Bacillaceae</taxon>
        <taxon>Salicibibacter</taxon>
    </lineage>
</organism>
<evidence type="ECO:0000259" key="3">
    <source>
        <dbReference type="Pfam" id="PF13193"/>
    </source>
</evidence>
<feature type="region of interest" description="Disordered" evidence="1">
    <location>
        <begin position="328"/>
        <end position="349"/>
    </location>
</feature>
<evidence type="ECO:0000313" key="4">
    <source>
        <dbReference type="EMBL" id="AXF55151.1"/>
    </source>
</evidence>
<dbReference type="InterPro" id="IPR025110">
    <property type="entry name" value="AMP-bd_C"/>
</dbReference>
<evidence type="ECO:0000313" key="5">
    <source>
        <dbReference type="Proteomes" id="UP000252100"/>
    </source>
</evidence>
<dbReference type="Pfam" id="PF13193">
    <property type="entry name" value="AMP-binding_C"/>
    <property type="match status" value="1"/>
</dbReference>
<proteinExistence type="predicted"/>
<dbReference type="Gene3D" id="3.30.300.30">
    <property type="match status" value="1"/>
</dbReference>
<dbReference type="RefSeq" id="WP_114370885.1">
    <property type="nucleotide sequence ID" value="NZ_CP031092.1"/>
</dbReference>
<dbReference type="GO" id="GO:0016405">
    <property type="term" value="F:CoA-ligase activity"/>
    <property type="evidence" value="ECO:0007669"/>
    <property type="project" value="TreeGrafter"/>
</dbReference>
<keyword evidence="4" id="KW-0436">Ligase</keyword>
<protein>
    <submittedName>
        <fullName evidence="4">Long-chain fatty acid--CoA ligase</fullName>
    </submittedName>
</protein>
<gene>
    <name evidence="4" type="ORF">DT065_03370</name>
</gene>
<dbReference type="InterPro" id="IPR000873">
    <property type="entry name" value="AMP-dep_synth/lig_dom"/>
</dbReference>
<reference evidence="4 5" key="1">
    <citation type="journal article" date="2018" name="J. Microbiol.">
        <title>Salicibibacter kimchii gen. nov., sp. nov., a moderately halophilic and alkalitolerant bacterium in the family Bacillaceae, isolated from kimchi.</title>
        <authorList>
            <person name="Jang J.Y."/>
            <person name="Oh Y.J."/>
            <person name="Lim S.K."/>
            <person name="Park H.K."/>
            <person name="Lee C."/>
            <person name="Kim J.Y."/>
            <person name="Lee M.A."/>
            <person name="Choi H.J."/>
        </authorList>
    </citation>
    <scope>NUCLEOTIDE SEQUENCE [LARGE SCALE GENOMIC DNA]</scope>
    <source>
        <strain evidence="4 5">NKC1-1</strain>
    </source>
</reference>
<evidence type="ECO:0000256" key="1">
    <source>
        <dbReference type="SAM" id="MobiDB-lite"/>
    </source>
</evidence>
<dbReference type="AlphaFoldDB" id="A0A345BW20"/>
<dbReference type="CDD" id="cd05936">
    <property type="entry name" value="FC-FACS_FadD_like"/>
    <property type="match status" value="1"/>
</dbReference>
<dbReference type="EMBL" id="CP031092">
    <property type="protein sequence ID" value="AXF55151.1"/>
    <property type="molecule type" value="Genomic_DNA"/>
</dbReference>